<evidence type="ECO:0000313" key="11">
    <source>
        <dbReference type="EMBL" id="PSL01911.1"/>
    </source>
</evidence>
<keyword evidence="7" id="KW-0460">Magnesium</keyword>
<evidence type="ECO:0000313" key="12">
    <source>
        <dbReference type="Proteomes" id="UP000243528"/>
    </source>
</evidence>
<dbReference type="Gene3D" id="3.90.79.20">
    <property type="match status" value="1"/>
</dbReference>
<dbReference type="GO" id="GO:0005829">
    <property type="term" value="C:cytosol"/>
    <property type="evidence" value="ECO:0007669"/>
    <property type="project" value="TreeGrafter"/>
</dbReference>
<comment type="catalytic activity">
    <reaction evidence="9">
        <text>a 5'-end NAD(+)-phospho-ribonucleoside in mRNA + H2O = a 5'-end phospho-adenosine-phospho-ribonucleoside in mRNA + beta-nicotinamide D-ribonucleotide + 2 H(+)</text>
        <dbReference type="Rhea" id="RHEA:60876"/>
        <dbReference type="Rhea" id="RHEA-COMP:15698"/>
        <dbReference type="Rhea" id="RHEA-COMP:15719"/>
        <dbReference type="ChEBI" id="CHEBI:14649"/>
        <dbReference type="ChEBI" id="CHEBI:15377"/>
        <dbReference type="ChEBI" id="CHEBI:15378"/>
        <dbReference type="ChEBI" id="CHEBI:144029"/>
        <dbReference type="ChEBI" id="CHEBI:144051"/>
    </reaction>
    <physiologicalReaction direction="left-to-right" evidence="9">
        <dbReference type="Rhea" id="RHEA:60877"/>
    </physiologicalReaction>
</comment>
<dbReference type="PROSITE" id="PS51462">
    <property type="entry name" value="NUDIX"/>
    <property type="match status" value="1"/>
</dbReference>
<dbReference type="GO" id="GO:0006742">
    <property type="term" value="P:NADP+ catabolic process"/>
    <property type="evidence" value="ECO:0007669"/>
    <property type="project" value="TreeGrafter"/>
</dbReference>
<accession>A0A2P8DXF6</accession>
<comment type="cofactor">
    <cofactor evidence="2">
        <name>Zn(2+)</name>
        <dbReference type="ChEBI" id="CHEBI:29105"/>
    </cofactor>
</comment>
<dbReference type="InterPro" id="IPR015376">
    <property type="entry name" value="Znr_NADH_PPase"/>
</dbReference>
<dbReference type="PANTHER" id="PTHR42904:SF6">
    <property type="entry name" value="NAD-CAPPED RNA HYDROLASE NUDT12"/>
    <property type="match status" value="1"/>
</dbReference>
<evidence type="ECO:0000256" key="4">
    <source>
        <dbReference type="ARBA" id="ARBA00012381"/>
    </source>
</evidence>
<dbReference type="SUPFAM" id="SSF55811">
    <property type="entry name" value="Nudix"/>
    <property type="match status" value="1"/>
</dbReference>
<comment type="caution">
    <text evidence="11">The sequence shown here is derived from an EMBL/GenBank/DDBJ whole genome shotgun (WGS) entry which is preliminary data.</text>
</comment>
<evidence type="ECO:0000256" key="6">
    <source>
        <dbReference type="ARBA" id="ARBA00022801"/>
    </source>
</evidence>
<dbReference type="InterPro" id="IPR015375">
    <property type="entry name" value="NADH_PPase-like_N"/>
</dbReference>
<feature type="domain" description="Nudix hydrolase" evidence="10">
    <location>
        <begin position="161"/>
        <end position="290"/>
    </location>
</feature>
<comment type="similarity">
    <text evidence="3">Belongs to the Nudix hydrolase family. NudC subfamily.</text>
</comment>
<comment type="cofactor">
    <cofactor evidence="1">
        <name>Mg(2+)</name>
        <dbReference type="ChEBI" id="CHEBI:18420"/>
    </cofactor>
</comment>
<keyword evidence="5" id="KW-0479">Metal-binding</keyword>
<dbReference type="AlphaFoldDB" id="A0A2P8DXF6"/>
<dbReference type="NCBIfam" id="NF001299">
    <property type="entry name" value="PRK00241.1"/>
    <property type="match status" value="1"/>
</dbReference>
<dbReference type="InterPro" id="IPR049734">
    <property type="entry name" value="NudC-like_C"/>
</dbReference>
<dbReference type="GO" id="GO:0035529">
    <property type="term" value="F:NADH pyrophosphatase activity"/>
    <property type="evidence" value="ECO:0007669"/>
    <property type="project" value="TreeGrafter"/>
</dbReference>
<dbReference type="PROSITE" id="PS00893">
    <property type="entry name" value="NUDIX_BOX"/>
    <property type="match status" value="1"/>
</dbReference>
<dbReference type="OrthoDB" id="9791656at2"/>
<dbReference type="InterPro" id="IPR020084">
    <property type="entry name" value="NUDIX_hydrolase_CS"/>
</dbReference>
<evidence type="ECO:0000256" key="1">
    <source>
        <dbReference type="ARBA" id="ARBA00001946"/>
    </source>
</evidence>
<dbReference type="RefSeq" id="WP_106538364.1">
    <property type="nucleotide sequence ID" value="NZ_PYGE01000012.1"/>
</dbReference>
<dbReference type="EC" id="3.6.1.22" evidence="4"/>
<reference evidence="11 12" key="1">
    <citation type="submission" date="2018-03" db="EMBL/GenBank/DDBJ databases">
        <title>Genomic Encyclopedia of Archaeal and Bacterial Type Strains, Phase II (KMG-II): from individual species to whole genera.</title>
        <authorList>
            <person name="Goeker M."/>
        </authorList>
    </citation>
    <scope>NUCLEOTIDE SEQUENCE [LARGE SCALE GENOMIC DNA]</scope>
    <source>
        <strain evidence="11 12">DSM 45211</strain>
    </source>
</reference>
<evidence type="ECO:0000256" key="5">
    <source>
        <dbReference type="ARBA" id="ARBA00022723"/>
    </source>
</evidence>
<evidence type="ECO:0000256" key="8">
    <source>
        <dbReference type="ARBA" id="ARBA00023027"/>
    </source>
</evidence>
<evidence type="ECO:0000256" key="7">
    <source>
        <dbReference type="ARBA" id="ARBA00022842"/>
    </source>
</evidence>
<dbReference type="Pfam" id="PF00293">
    <property type="entry name" value="NUDIX"/>
    <property type="match status" value="1"/>
</dbReference>
<dbReference type="Pfam" id="PF09296">
    <property type="entry name" value="NUDIX-like"/>
    <property type="match status" value="1"/>
</dbReference>
<dbReference type="GO" id="GO:0019677">
    <property type="term" value="P:NAD+ catabolic process"/>
    <property type="evidence" value="ECO:0007669"/>
    <property type="project" value="TreeGrafter"/>
</dbReference>
<organism evidence="11 12">
    <name type="scientific">Haloactinopolyspora alba</name>
    <dbReference type="NCBI Taxonomy" id="648780"/>
    <lineage>
        <taxon>Bacteria</taxon>
        <taxon>Bacillati</taxon>
        <taxon>Actinomycetota</taxon>
        <taxon>Actinomycetes</taxon>
        <taxon>Jiangellales</taxon>
        <taxon>Jiangellaceae</taxon>
        <taxon>Haloactinopolyspora</taxon>
    </lineage>
</organism>
<dbReference type="EMBL" id="PYGE01000012">
    <property type="protein sequence ID" value="PSL01911.1"/>
    <property type="molecule type" value="Genomic_DNA"/>
</dbReference>
<dbReference type="InterPro" id="IPR050241">
    <property type="entry name" value="NAD-cap_RNA_hydrolase_NudC"/>
</dbReference>
<keyword evidence="6" id="KW-0378">Hydrolase</keyword>
<protein>
    <recommendedName>
        <fullName evidence="4">NAD(+) diphosphatase</fullName>
        <ecNumber evidence="4">3.6.1.22</ecNumber>
    </recommendedName>
</protein>
<evidence type="ECO:0000256" key="2">
    <source>
        <dbReference type="ARBA" id="ARBA00001947"/>
    </source>
</evidence>
<proteinExistence type="inferred from homology"/>
<name>A0A2P8DXF6_9ACTN</name>
<keyword evidence="12" id="KW-1185">Reference proteome</keyword>
<evidence type="ECO:0000256" key="9">
    <source>
        <dbReference type="ARBA" id="ARBA00023679"/>
    </source>
</evidence>
<dbReference type="InterPro" id="IPR000086">
    <property type="entry name" value="NUDIX_hydrolase_dom"/>
</dbReference>
<dbReference type="InterPro" id="IPR015797">
    <property type="entry name" value="NUDIX_hydrolase-like_dom_sf"/>
</dbReference>
<dbReference type="Gene3D" id="3.90.79.10">
    <property type="entry name" value="Nucleoside Triphosphate Pyrophosphohydrolase"/>
    <property type="match status" value="1"/>
</dbReference>
<dbReference type="CDD" id="cd03429">
    <property type="entry name" value="NUDIX_NADH_pyrophosphatase_Nudt13"/>
    <property type="match status" value="1"/>
</dbReference>
<dbReference type="GO" id="GO:0046872">
    <property type="term" value="F:metal ion binding"/>
    <property type="evidence" value="ECO:0007669"/>
    <property type="project" value="UniProtKB-KW"/>
</dbReference>
<evidence type="ECO:0000256" key="3">
    <source>
        <dbReference type="ARBA" id="ARBA00009595"/>
    </source>
</evidence>
<dbReference type="PANTHER" id="PTHR42904">
    <property type="entry name" value="NUDIX HYDROLASE, NUDC SUBFAMILY"/>
    <property type="match status" value="1"/>
</dbReference>
<evidence type="ECO:0000259" key="10">
    <source>
        <dbReference type="PROSITE" id="PS51462"/>
    </source>
</evidence>
<gene>
    <name evidence="11" type="ORF">CLV30_112151</name>
</gene>
<dbReference type="Pfam" id="PF09297">
    <property type="entry name" value="Zn_ribbon_NUD"/>
    <property type="match status" value="1"/>
</dbReference>
<dbReference type="Proteomes" id="UP000243528">
    <property type="component" value="Unassembled WGS sequence"/>
</dbReference>
<keyword evidence="8" id="KW-0520">NAD</keyword>
<sequence length="303" mass="32363">MSGVVHDSSPAYLLPGPLALSRATADRVAHRRTDAAWLEAAWRDPGTRVLTVGGGSFPVLGGDLRFVSPEDAPTGERYLLGVDDGVAYFAVDTGAKPDDGSSLREAGPVLGDRDAGLAVHAVALANWHAQHRHCARCGAVTEVRAAGHVRRCPQDGSEHYPRTDPAVIVLVLDQADRCLLGRGAAWPERRFSTLAGFVEPGETPEHAVAREVFEESGVQVDSCRYAGAQPWPFPSSLMLGYYATGRGSPRPDGDEIVEAQWFSRDELRDAALGGDIVLPGGVSIARRLVEGWYGAELPGPPRD</sequence>